<comment type="caution">
    <text evidence="4">The sequence shown here is derived from an EMBL/GenBank/DDBJ whole genome shotgun (WGS) entry which is preliminary data.</text>
</comment>
<name>A0ABW2MBU1_9ACTN</name>
<proteinExistence type="predicted"/>
<feature type="transmembrane region" description="Helical" evidence="2">
    <location>
        <begin position="116"/>
        <end position="136"/>
    </location>
</feature>
<evidence type="ECO:0000256" key="1">
    <source>
        <dbReference type="SAM" id="MobiDB-lite"/>
    </source>
</evidence>
<accession>A0ABW2MBU1</accession>
<feature type="chain" id="PRO_5047343815" description="Gram-positive cocci surface proteins LPxTG domain-containing protein" evidence="3">
    <location>
        <begin position="33"/>
        <end position="146"/>
    </location>
</feature>
<feature type="compositionally biased region" description="Low complexity" evidence="1">
    <location>
        <begin position="61"/>
        <end position="70"/>
    </location>
</feature>
<feature type="compositionally biased region" description="Low complexity" evidence="1">
    <location>
        <begin position="83"/>
        <end position="95"/>
    </location>
</feature>
<dbReference type="Proteomes" id="UP001596509">
    <property type="component" value="Unassembled WGS sequence"/>
</dbReference>
<keyword evidence="2" id="KW-0472">Membrane</keyword>
<evidence type="ECO:0008006" key="6">
    <source>
        <dbReference type="Google" id="ProtNLM"/>
    </source>
</evidence>
<keyword evidence="3" id="KW-0732">Signal</keyword>
<dbReference type="EMBL" id="JBHTCK010000003">
    <property type="protein sequence ID" value="MFC7351370.1"/>
    <property type="molecule type" value="Genomic_DNA"/>
</dbReference>
<keyword evidence="2" id="KW-1133">Transmembrane helix</keyword>
<keyword evidence="5" id="KW-1185">Reference proteome</keyword>
<evidence type="ECO:0000256" key="3">
    <source>
        <dbReference type="SAM" id="SignalP"/>
    </source>
</evidence>
<keyword evidence="2" id="KW-0812">Transmembrane</keyword>
<evidence type="ECO:0000313" key="5">
    <source>
        <dbReference type="Proteomes" id="UP001596509"/>
    </source>
</evidence>
<sequence length="146" mass="13720">MTALISRPTLRAAVLAAVAAGAVLVPSAAAFADASPKPSEPAAVTTPSPERSEAAAEAPRDAAAPSAVPRGGVAAGDRPAPAPKEAVPAEAAPAVTPRGGVAAGERPAGSGDNSTAVLAGSVAGAALLAGAGTLVLRRRSAAGHNG</sequence>
<reference evidence="5" key="1">
    <citation type="journal article" date="2019" name="Int. J. Syst. Evol. Microbiol.">
        <title>The Global Catalogue of Microorganisms (GCM) 10K type strain sequencing project: providing services to taxonomists for standard genome sequencing and annotation.</title>
        <authorList>
            <consortium name="The Broad Institute Genomics Platform"/>
            <consortium name="The Broad Institute Genome Sequencing Center for Infectious Disease"/>
            <person name="Wu L."/>
            <person name="Ma J."/>
        </authorList>
    </citation>
    <scope>NUCLEOTIDE SEQUENCE [LARGE SCALE GENOMIC DNA]</scope>
    <source>
        <strain evidence="5">ICMP 19430</strain>
    </source>
</reference>
<gene>
    <name evidence="4" type="ORF">ACFQW9_12040</name>
</gene>
<feature type="region of interest" description="Disordered" evidence="1">
    <location>
        <begin position="30"/>
        <end position="115"/>
    </location>
</feature>
<evidence type="ECO:0000256" key="2">
    <source>
        <dbReference type="SAM" id="Phobius"/>
    </source>
</evidence>
<feature type="compositionally biased region" description="Basic and acidic residues" evidence="1">
    <location>
        <begin position="50"/>
        <end position="60"/>
    </location>
</feature>
<evidence type="ECO:0000313" key="4">
    <source>
        <dbReference type="EMBL" id="MFC7351370.1"/>
    </source>
</evidence>
<dbReference type="RefSeq" id="WP_218786868.1">
    <property type="nucleotide sequence ID" value="NZ_JBHTCK010000003.1"/>
</dbReference>
<protein>
    <recommendedName>
        <fullName evidence="6">Gram-positive cocci surface proteins LPxTG domain-containing protein</fullName>
    </recommendedName>
</protein>
<feature type="signal peptide" evidence="3">
    <location>
        <begin position="1"/>
        <end position="32"/>
    </location>
</feature>
<organism evidence="4 5">
    <name type="scientific">Streptomyces caviscabies</name>
    <dbReference type="NCBI Taxonomy" id="90079"/>
    <lineage>
        <taxon>Bacteria</taxon>
        <taxon>Bacillati</taxon>
        <taxon>Actinomycetota</taxon>
        <taxon>Actinomycetes</taxon>
        <taxon>Kitasatosporales</taxon>
        <taxon>Streptomycetaceae</taxon>
        <taxon>Streptomyces</taxon>
    </lineage>
</organism>